<dbReference type="EMBL" id="JAWDGP010003315">
    <property type="protein sequence ID" value="KAK3775514.1"/>
    <property type="molecule type" value="Genomic_DNA"/>
</dbReference>
<dbReference type="Proteomes" id="UP001283361">
    <property type="component" value="Unassembled WGS sequence"/>
</dbReference>
<protein>
    <submittedName>
        <fullName evidence="1">Uncharacterized protein</fullName>
    </submittedName>
</protein>
<comment type="caution">
    <text evidence="1">The sequence shown here is derived from an EMBL/GenBank/DDBJ whole genome shotgun (WGS) entry which is preliminary data.</text>
</comment>
<name>A0AAE1DM02_9GAST</name>
<sequence length="256" mass="29695">MVLERVKPCHLCIVCWDTIKHKLVVEDIHPAQYLNAYRALFFFFERMRNRNTVESIRHIVKNMNVMRRYLFFNTTLPTEELELLTSLLMEVVAVVFHRNPKVKFSELLALEVELLEHLRNVCMDYISIHEKRDQLFYFPLTKRKLYLWWTDFTVNETGVNVRSRSSYADAEINVTKALFLETASGFRSEGRGTGQARSELLLERLPFFTGFSDTVASFLLKGGVCFSDQHARSCAQASSCFVGTSAWPRLAFTLSL</sequence>
<organism evidence="1 2">
    <name type="scientific">Elysia crispata</name>
    <name type="common">lettuce slug</name>
    <dbReference type="NCBI Taxonomy" id="231223"/>
    <lineage>
        <taxon>Eukaryota</taxon>
        <taxon>Metazoa</taxon>
        <taxon>Spiralia</taxon>
        <taxon>Lophotrochozoa</taxon>
        <taxon>Mollusca</taxon>
        <taxon>Gastropoda</taxon>
        <taxon>Heterobranchia</taxon>
        <taxon>Euthyneura</taxon>
        <taxon>Panpulmonata</taxon>
        <taxon>Sacoglossa</taxon>
        <taxon>Placobranchoidea</taxon>
        <taxon>Plakobranchidae</taxon>
        <taxon>Elysia</taxon>
    </lineage>
</organism>
<proteinExistence type="predicted"/>
<reference evidence="1" key="1">
    <citation type="journal article" date="2023" name="G3 (Bethesda)">
        <title>A reference genome for the long-term kleptoplast-retaining sea slug Elysia crispata morphotype clarki.</title>
        <authorList>
            <person name="Eastman K.E."/>
            <person name="Pendleton A.L."/>
            <person name="Shaikh M.A."/>
            <person name="Suttiyut T."/>
            <person name="Ogas R."/>
            <person name="Tomko P."/>
            <person name="Gavelis G."/>
            <person name="Widhalm J.R."/>
            <person name="Wisecaver J.H."/>
        </authorList>
    </citation>
    <scope>NUCLEOTIDE SEQUENCE</scope>
    <source>
        <strain evidence="1">ECLA1</strain>
    </source>
</reference>
<keyword evidence="2" id="KW-1185">Reference proteome</keyword>
<dbReference type="AlphaFoldDB" id="A0AAE1DM02"/>
<evidence type="ECO:0000313" key="1">
    <source>
        <dbReference type="EMBL" id="KAK3775514.1"/>
    </source>
</evidence>
<gene>
    <name evidence="1" type="ORF">RRG08_041298</name>
</gene>
<evidence type="ECO:0000313" key="2">
    <source>
        <dbReference type="Proteomes" id="UP001283361"/>
    </source>
</evidence>
<accession>A0AAE1DM02</accession>